<sequence>MENSFLAGSENLYKYLVTMGLLLMVLTVYYPLKETQDLELKTTELESEAKKLEFVFNQNYKSVQELEKRILKEGKSEAANLILKEIISINNENNIKQLESERMSDEIEIRKSYIKFYRTIFWIFFPIGFILACFGFFKWKKSKKNDDKISELECEKLELEVKKLREE</sequence>
<keyword evidence="3" id="KW-1185">Reference proteome</keyword>
<dbReference type="RefSeq" id="WP_160632547.1">
    <property type="nucleotide sequence ID" value="NZ_WWNE01000005.1"/>
</dbReference>
<dbReference type="AlphaFoldDB" id="A0A6N9NG39"/>
<name>A0A6N9NG39_9FLAO</name>
<keyword evidence="1" id="KW-0812">Transmembrane</keyword>
<gene>
    <name evidence="2" type="ORF">GQN54_05675</name>
</gene>
<feature type="transmembrane region" description="Helical" evidence="1">
    <location>
        <begin position="12"/>
        <end position="32"/>
    </location>
</feature>
<dbReference type="EMBL" id="WWNE01000005">
    <property type="protein sequence ID" value="NBG65596.1"/>
    <property type="molecule type" value="Genomic_DNA"/>
</dbReference>
<dbReference type="Proteomes" id="UP000470771">
    <property type="component" value="Unassembled WGS sequence"/>
</dbReference>
<protein>
    <submittedName>
        <fullName evidence="2">Uncharacterized protein</fullName>
    </submittedName>
</protein>
<evidence type="ECO:0000313" key="2">
    <source>
        <dbReference type="EMBL" id="NBG65596.1"/>
    </source>
</evidence>
<proteinExistence type="predicted"/>
<keyword evidence="1" id="KW-1133">Transmembrane helix</keyword>
<evidence type="ECO:0000256" key="1">
    <source>
        <dbReference type="SAM" id="Phobius"/>
    </source>
</evidence>
<organism evidence="2 3">
    <name type="scientific">Acidiluteibacter ferrifornacis</name>
    <dbReference type="NCBI Taxonomy" id="2692424"/>
    <lineage>
        <taxon>Bacteria</taxon>
        <taxon>Pseudomonadati</taxon>
        <taxon>Bacteroidota</taxon>
        <taxon>Flavobacteriia</taxon>
        <taxon>Flavobacteriales</taxon>
        <taxon>Cryomorphaceae</taxon>
        <taxon>Acidiluteibacter</taxon>
    </lineage>
</organism>
<feature type="transmembrane region" description="Helical" evidence="1">
    <location>
        <begin position="120"/>
        <end position="139"/>
    </location>
</feature>
<accession>A0A6N9NG39</accession>
<comment type="caution">
    <text evidence="2">The sequence shown here is derived from an EMBL/GenBank/DDBJ whole genome shotgun (WGS) entry which is preliminary data.</text>
</comment>
<reference evidence="2 3" key="1">
    <citation type="submission" date="2019-12" db="EMBL/GenBank/DDBJ databases">
        <authorList>
            <person name="Zhao J."/>
        </authorList>
    </citation>
    <scope>NUCLEOTIDE SEQUENCE [LARGE SCALE GENOMIC DNA]</scope>
    <source>
        <strain evidence="2 3">S-15</strain>
    </source>
</reference>
<keyword evidence="1" id="KW-0472">Membrane</keyword>
<evidence type="ECO:0000313" key="3">
    <source>
        <dbReference type="Proteomes" id="UP000470771"/>
    </source>
</evidence>